<comment type="caution">
    <text evidence="8">The sequence shown here is derived from an EMBL/GenBank/DDBJ whole genome shotgun (WGS) entry which is preliminary data.</text>
</comment>
<feature type="disulfide bond" evidence="5">
    <location>
        <begin position="760"/>
        <end position="803"/>
    </location>
</feature>
<dbReference type="CDD" id="cd00033">
    <property type="entry name" value="CCP"/>
    <property type="match status" value="10"/>
</dbReference>
<organism evidence="8 9">
    <name type="scientific">Engystomops pustulosus</name>
    <name type="common">Tungara frog</name>
    <name type="synonym">Physalaemus pustulosus</name>
    <dbReference type="NCBI Taxonomy" id="76066"/>
    <lineage>
        <taxon>Eukaryota</taxon>
        <taxon>Metazoa</taxon>
        <taxon>Chordata</taxon>
        <taxon>Craniata</taxon>
        <taxon>Vertebrata</taxon>
        <taxon>Euteleostomi</taxon>
        <taxon>Amphibia</taxon>
        <taxon>Batrachia</taxon>
        <taxon>Anura</taxon>
        <taxon>Neobatrachia</taxon>
        <taxon>Hyloidea</taxon>
        <taxon>Leptodactylidae</taxon>
        <taxon>Leiuperinae</taxon>
        <taxon>Engystomops</taxon>
    </lineage>
</organism>
<dbReference type="EMBL" id="WNYA01000009">
    <property type="protein sequence ID" value="KAG8556159.1"/>
    <property type="molecule type" value="Genomic_DNA"/>
</dbReference>
<dbReference type="InterPro" id="IPR051503">
    <property type="entry name" value="ComplSys_Reg/VirEntry_Med"/>
</dbReference>
<reference evidence="8" key="1">
    <citation type="thesis" date="2020" institute="ProQuest LLC" country="789 East Eisenhower Parkway, Ann Arbor, MI, USA">
        <title>Comparative Genomics and Chromosome Evolution.</title>
        <authorList>
            <person name="Mudd A.B."/>
        </authorList>
    </citation>
    <scope>NUCLEOTIDE SEQUENCE</scope>
    <source>
        <strain evidence="8">237g6f4</strain>
        <tissue evidence="8">Blood</tissue>
    </source>
</reference>
<dbReference type="PANTHER" id="PTHR45785">
    <property type="entry name" value="COMPLEMENT FACTOR H-RELATED"/>
    <property type="match status" value="1"/>
</dbReference>
<keyword evidence="2 5" id="KW-0768">Sushi</keyword>
<dbReference type="Proteomes" id="UP000824782">
    <property type="component" value="Unassembled WGS sequence"/>
</dbReference>
<dbReference type="PANTHER" id="PTHR45785:SF2">
    <property type="entry name" value="COMPLEMENT FACTOR H-RELATED"/>
    <property type="match status" value="1"/>
</dbReference>
<feature type="domain" description="Sushi" evidence="7">
    <location>
        <begin position="519"/>
        <end position="576"/>
    </location>
</feature>
<feature type="domain" description="Sushi" evidence="7">
    <location>
        <begin position="758"/>
        <end position="816"/>
    </location>
</feature>
<gene>
    <name evidence="8" type="ORF">GDO81_017940</name>
</gene>
<feature type="domain" description="Sushi" evidence="7">
    <location>
        <begin position="324"/>
        <end position="383"/>
    </location>
</feature>
<evidence type="ECO:0000259" key="7">
    <source>
        <dbReference type="PROSITE" id="PS50923"/>
    </source>
</evidence>
<dbReference type="Pfam" id="PF00084">
    <property type="entry name" value="Sushi"/>
    <property type="match status" value="13"/>
</dbReference>
<evidence type="ECO:0000256" key="4">
    <source>
        <dbReference type="ARBA" id="ARBA00023157"/>
    </source>
</evidence>
<evidence type="ECO:0000313" key="9">
    <source>
        <dbReference type="Proteomes" id="UP000824782"/>
    </source>
</evidence>
<feature type="domain" description="Sushi" evidence="7">
    <location>
        <begin position="206"/>
        <end position="263"/>
    </location>
</feature>
<evidence type="ECO:0000256" key="1">
    <source>
        <dbReference type="ARBA" id="ARBA00004328"/>
    </source>
</evidence>
<dbReference type="PROSITE" id="PS50923">
    <property type="entry name" value="SUSHI"/>
    <property type="match status" value="11"/>
</dbReference>
<keyword evidence="3" id="KW-0732">Signal</keyword>
<dbReference type="AlphaFoldDB" id="A0AAV7A431"/>
<protein>
    <recommendedName>
        <fullName evidence="7">Sushi domain-containing protein</fullName>
    </recommendedName>
</protein>
<sequence>MMSKEKTRECTANGWSNYLPHCDVRNCPPVQVEDSVKVLSTSYDEEYSVGQVVRFECKDPSLKLNGPPEIYCTSEGEWNLKPPTCAEISCQSPDILNGELNNQRKKVYKNLEVMQFTCKRGFRASKNGESTCTKNDWNPQPSCTEIVCSRYQTVENGRLDGEQTEYKFDQEIDVICDAGYVIQQEPNTRRKCTANGWFPPTKCVSKSCDKPDIEHGSLYRWYWFPKNNGEYIHYRCETNYLPRHWTRIDCTNTGWNPEPKCSRLCTYREAFVENAELSNLKSEYAEGEKVDFQCDDNFITSDGKSKGHRTCLSNGKFTPAKCSRTCKTPEHPNAQFTPSKKEYEIGEYLQYECDKGYMTQSRNLLGRAQCLNGRWSETPQCIAITCEHDGVSYKDGEVAEFTCPQGQRSKTDFGQCFYYGWGPPPSCQYIQCTIQKTPGLVLSPDRKYYKIYDEVQFSCDQGLTRVGSSRSVCTEKDWSQPIPTCEDTEDQAGKNVENPLEPDSIAPTPDPKDKPDNGLKCPLAYSPKYAEILNPKKAYYNNDRVTFQCRKGYKMFGSPTIQCIKGKWEHPPECIQLKPCRNPPATISDGSLADSSVREIYVTDDVVKYVCKRGFHISGSDQSTCINGLWTALPTCIENSCDEAPEVINATIIEKKQTYNHLEKAKYICDSGLSFTGEDSALCLEGQWTDTPSCVDKSCGPPQVVSNSIIKEQGKNRYESGEKVSYLCITGYSLVGSGEAFCKNAVWDNKPVCKRTGSECGPPPHVQYGDTLETRKSAYKSGETVTYKCPQYYKLQGESKVKCENGVWDKAPECIEPCTAKEKDMKENNIKLRHLSDKKLYSEHGDVIEFQCVSGFGVPTDTKMRIYCQRGKLEYPKCYKRGFCVLQQPTMMANNIIYNVSTVVDDGQTIVFQCNEGMTAETQLQAKCENQNINYPRCTSAKSCKNPTIQNGFIKTAEQPRYDSGSYVEFECNKDYVLYGRMSAKCVNGEWEDLPVCYAPCKILVQKLEKHNIRLLDAMDKMSHTHGTEFRAECRPGFKHPVQTALAIECIDGMFRYPTCFSGPTCRMDQDQLDENNLELDEVHESAVYYGEGAEIRFKCKAEFKYRGQPTGKCSQKKITYPKCEGESSV</sequence>
<keyword evidence="4 5" id="KW-1015">Disulfide bond</keyword>
<evidence type="ECO:0000256" key="2">
    <source>
        <dbReference type="ARBA" id="ARBA00022659"/>
    </source>
</evidence>
<proteinExistence type="predicted"/>
<feature type="disulfide bond" evidence="5">
    <location>
        <begin position="699"/>
        <end position="742"/>
    </location>
</feature>
<evidence type="ECO:0000256" key="6">
    <source>
        <dbReference type="SAM" id="MobiDB-lite"/>
    </source>
</evidence>
<dbReference type="InterPro" id="IPR000436">
    <property type="entry name" value="Sushi_SCR_CCP_dom"/>
</dbReference>
<keyword evidence="9" id="KW-1185">Reference proteome</keyword>
<feature type="domain" description="Sushi" evidence="7">
    <location>
        <begin position="639"/>
        <end position="696"/>
    </location>
</feature>
<name>A0AAV7A431_ENGPU</name>
<feature type="domain" description="Sushi" evidence="7">
    <location>
        <begin position="578"/>
        <end position="638"/>
    </location>
</feature>
<feature type="domain" description="Sushi" evidence="7">
    <location>
        <begin position="697"/>
        <end position="755"/>
    </location>
</feature>
<evidence type="ECO:0000256" key="5">
    <source>
        <dbReference type="PROSITE-ProRule" id="PRU00302"/>
    </source>
</evidence>
<evidence type="ECO:0000256" key="3">
    <source>
        <dbReference type="ARBA" id="ARBA00022729"/>
    </source>
</evidence>
<feature type="region of interest" description="Disordered" evidence="6">
    <location>
        <begin position="481"/>
        <end position="517"/>
    </location>
</feature>
<dbReference type="InterPro" id="IPR035976">
    <property type="entry name" value="Sushi/SCR/CCP_sf"/>
</dbReference>
<feature type="domain" description="Sushi" evidence="7">
    <location>
        <begin position="430"/>
        <end position="487"/>
    </location>
</feature>
<feature type="domain" description="Sushi" evidence="7">
    <location>
        <begin position="25"/>
        <end position="87"/>
    </location>
</feature>
<comment type="caution">
    <text evidence="5">Lacks conserved residue(s) required for the propagation of feature annotation.</text>
</comment>
<accession>A0AAV7A431</accession>
<evidence type="ECO:0000313" key="8">
    <source>
        <dbReference type="EMBL" id="KAG8556159.1"/>
    </source>
</evidence>
<dbReference type="SUPFAM" id="SSF57535">
    <property type="entry name" value="Complement control module/SCR domain"/>
    <property type="match status" value="15"/>
</dbReference>
<feature type="domain" description="Sushi" evidence="7">
    <location>
        <begin position="942"/>
        <end position="999"/>
    </location>
</feature>
<dbReference type="Gene3D" id="2.10.70.10">
    <property type="entry name" value="Complement Module, domain 1"/>
    <property type="match status" value="17"/>
</dbReference>
<dbReference type="SMART" id="SM00032">
    <property type="entry name" value="CCP"/>
    <property type="match status" value="15"/>
</dbReference>
<comment type="subcellular location">
    <subcellularLocation>
        <location evidence="1">Virion</location>
    </subcellularLocation>
</comment>
<feature type="domain" description="Sushi" evidence="7">
    <location>
        <begin position="88"/>
        <end position="145"/>
    </location>
</feature>